<dbReference type="OrthoDB" id="291971at2"/>
<dbReference type="Proteomes" id="UP000318384">
    <property type="component" value="Chromosome"/>
</dbReference>
<name>A0A517WS88_9PLAN</name>
<reference evidence="1 2" key="1">
    <citation type="submission" date="2019-03" db="EMBL/GenBank/DDBJ databases">
        <title>Deep-cultivation of Planctomycetes and their phenomic and genomic characterization uncovers novel biology.</title>
        <authorList>
            <person name="Wiegand S."/>
            <person name="Jogler M."/>
            <person name="Boedeker C."/>
            <person name="Pinto D."/>
            <person name="Vollmers J."/>
            <person name="Rivas-Marin E."/>
            <person name="Kohn T."/>
            <person name="Peeters S.H."/>
            <person name="Heuer A."/>
            <person name="Rast P."/>
            <person name="Oberbeckmann S."/>
            <person name="Bunk B."/>
            <person name="Jeske O."/>
            <person name="Meyerdierks A."/>
            <person name="Storesund J.E."/>
            <person name="Kallscheuer N."/>
            <person name="Luecker S."/>
            <person name="Lage O.M."/>
            <person name="Pohl T."/>
            <person name="Merkel B.J."/>
            <person name="Hornburger P."/>
            <person name="Mueller R.-W."/>
            <person name="Bruemmer F."/>
            <person name="Labrenz M."/>
            <person name="Spormann A.M."/>
            <person name="Op den Camp H."/>
            <person name="Overmann J."/>
            <person name="Amann R."/>
            <person name="Jetten M.S.M."/>
            <person name="Mascher T."/>
            <person name="Medema M.H."/>
            <person name="Devos D.P."/>
            <person name="Kaster A.-K."/>
            <person name="Ovreas L."/>
            <person name="Rohde M."/>
            <person name="Galperin M.Y."/>
            <person name="Jogler C."/>
        </authorList>
    </citation>
    <scope>NUCLEOTIDE SEQUENCE [LARGE SCALE GENOMIC DNA]</scope>
    <source>
        <strain evidence="1 2">V202</strain>
    </source>
</reference>
<dbReference type="RefSeq" id="WP_145172541.1">
    <property type="nucleotide sequence ID" value="NZ_CP037422.1"/>
</dbReference>
<keyword evidence="2" id="KW-1185">Reference proteome</keyword>
<sequence>MHFREIFRKRLFWAFALFFLLFAGLMFLITRVQKAQQAAYDSMVMGQLSYLSISALNYKDLKGSSVFNDAQKQGVSWRVLLAEALGKELLEGVQGSGNDRTTPNFLRDREKPGLLRLLTGSSSSARLTSFRAVKLNAESNQRDRNESAWMFAYLPMKQDHWLSTTVIPQAELEGLIMLDNGQAILCKIPEERMSMRGAQFLNRVKADTSIK</sequence>
<dbReference type="EMBL" id="CP037422">
    <property type="protein sequence ID" value="QDU08125.1"/>
    <property type="molecule type" value="Genomic_DNA"/>
</dbReference>
<evidence type="ECO:0000313" key="1">
    <source>
        <dbReference type="EMBL" id="QDU08125.1"/>
    </source>
</evidence>
<accession>A0A517WS88</accession>
<gene>
    <name evidence="1" type="ORF">V202x_14880</name>
</gene>
<protein>
    <submittedName>
        <fullName evidence="1">Uncharacterized protein</fullName>
    </submittedName>
</protein>
<evidence type="ECO:0000313" key="2">
    <source>
        <dbReference type="Proteomes" id="UP000318384"/>
    </source>
</evidence>
<dbReference type="AlphaFoldDB" id="A0A517WS88"/>
<proteinExistence type="predicted"/>
<organism evidence="1 2">
    <name type="scientific">Gimesia aquarii</name>
    <dbReference type="NCBI Taxonomy" id="2527964"/>
    <lineage>
        <taxon>Bacteria</taxon>
        <taxon>Pseudomonadati</taxon>
        <taxon>Planctomycetota</taxon>
        <taxon>Planctomycetia</taxon>
        <taxon>Planctomycetales</taxon>
        <taxon>Planctomycetaceae</taxon>
        <taxon>Gimesia</taxon>
    </lineage>
</organism>